<comment type="function">
    <text evidence="1">Could be a virulence factor.</text>
</comment>
<name>A0AAX3LUF2_9RHOB</name>
<evidence type="ECO:0000256" key="1">
    <source>
        <dbReference type="ARBA" id="ARBA00003145"/>
    </source>
</evidence>
<dbReference type="Gene3D" id="3.30.870.10">
    <property type="entry name" value="Endonuclease Chain A"/>
    <property type="match status" value="2"/>
</dbReference>
<dbReference type="SUPFAM" id="SSF56024">
    <property type="entry name" value="Phospholipase D/nuclease"/>
    <property type="match status" value="2"/>
</dbReference>
<accession>A0AAX3LUF2</accession>
<sequence>MRVFDRNFIRADGISRKATGVSRSSKHARAAMCVPDLGEGEGTFRLFVEGDVLFDEMIAAIERATRDIRMESYIFAADEVGARFVAALAEKARAGLDVRLHLDAFGAGQRNFRRLRHELKQAGVRFRWFRPFSLRHPLRYLQRNHRKLLVVDGREAFLGGFNIRRLNSRRLHGETRQRDTHLRVAGPLAELAVRHFDRLWHDARQLPAGAIPEDTDGVAGLLVPSYSRMCRKRLACLHAGLIEMAQTHVYLTSPYFSPGTVVDRALQAAARRGVDARLLVPRRSDPPVAGWATRAAYAHLLSAGVRVYEYLPRQLHAKTSVIDATWSIVGSANLDYRSLFINQELVLIARDRTLAEQLQAQYLSDLAEAAEITQPALHRRGLRARGLEAIGWAARRLL</sequence>
<dbReference type="Pfam" id="PF13091">
    <property type="entry name" value="PLDc_2"/>
    <property type="match status" value="2"/>
</dbReference>
<gene>
    <name evidence="7" type="ORF">PL336_18345</name>
</gene>
<dbReference type="PROSITE" id="PS50035">
    <property type="entry name" value="PLD"/>
    <property type="match status" value="2"/>
</dbReference>
<dbReference type="AlphaFoldDB" id="A0AAX3LUF2"/>
<dbReference type="InterPro" id="IPR001736">
    <property type="entry name" value="PLipase_D/transphosphatidylase"/>
</dbReference>
<keyword evidence="7" id="KW-0614">Plasmid</keyword>
<reference evidence="7" key="1">
    <citation type="submission" date="2023-01" db="EMBL/GenBank/DDBJ databases">
        <title>Comparative genomic analysis of cold water coral derived Sulfitobacter faviae: insights into their metabolism and habitat adaptation.</title>
        <authorList>
            <person name="Guo Y."/>
            <person name="Lin S."/>
            <person name="Huang Z."/>
            <person name="Tang K."/>
            <person name="Wang X."/>
        </authorList>
    </citation>
    <scope>NUCLEOTIDE SEQUENCE</scope>
    <source>
        <strain evidence="7">SCSIO W_1865</strain>
        <plasmid evidence="7">unnamed3</plasmid>
    </source>
</reference>
<feature type="domain" description="PLD phosphodiesterase" evidence="6">
    <location>
        <begin position="140"/>
        <end position="167"/>
    </location>
</feature>
<dbReference type="GO" id="GO:0030572">
    <property type="term" value="F:phosphatidyltransferase activity"/>
    <property type="evidence" value="ECO:0007669"/>
    <property type="project" value="UniProtKB-ARBA"/>
</dbReference>
<dbReference type="GO" id="GO:0032049">
    <property type="term" value="P:cardiolipin biosynthetic process"/>
    <property type="evidence" value="ECO:0007669"/>
    <property type="project" value="UniProtKB-ARBA"/>
</dbReference>
<geneLocation type="plasmid" evidence="7 8">
    <name>unnamed3</name>
</geneLocation>
<keyword evidence="4" id="KW-0964">Secreted</keyword>
<organism evidence="7 8">
    <name type="scientific">Sulfitobacter faviae</name>
    <dbReference type="NCBI Taxonomy" id="1775881"/>
    <lineage>
        <taxon>Bacteria</taxon>
        <taxon>Pseudomonadati</taxon>
        <taxon>Pseudomonadota</taxon>
        <taxon>Alphaproteobacteria</taxon>
        <taxon>Rhodobacterales</taxon>
        <taxon>Roseobacteraceae</taxon>
        <taxon>Sulfitobacter</taxon>
    </lineage>
</organism>
<dbReference type="Proteomes" id="UP001210770">
    <property type="component" value="Plasmid unnamed3"/>
</dbReference>
<evidence type="ECO:0000259" key="6">
    <source>
        <dbReference type="PROSITE" id="PS50035"/>
    </source>
</evidence>
<evidence type="ECO:0000256" key="4">
    <source>
        <dbReference type="ARBA" id="ARBA00022525"/>
    </source>
</evidence>
<dbReference type="EMBL" id="CP116426">
    <property type="protein sequence ID" value="WCE72426.1"/>
    <property type="molecule type" value="Genomic_DNA"/>
</dbReference>
<dbReference type="CDD" id="cd09110">
    <property type="entry name" value="PLDc_CLS_1"/>
    <property type="match status" value="1"/>
</dbReference>
<dbReference type="SMART" id="SM00155">
    <property type="entry name" value="PLDc"/>
    <property type="match status" value="2"/>
</dbReference>
<proteinExistence type="predicted"/>
<dbReference type="GO" id="GO:0005576">
    <property type="term" value="C:extracellular region"/>
    <property type="evidence" value="ECO:0007669"/>
    <property type="project" value="UniProtKB-SubCell"/>
</dbReference>
<evidence type="ECO:0000256" key="2">
    <source>
        <dbReference type="ARBA" id="ARBA00004613"/>
    </source>
</evidence>
<protein>
    <recommendedName>
        <fullName evidence="3">Phospholipase D</fullName>
    </recommendedName>
    <alternativeName>
        <fullName evidence="5">Choline phosphatase</fullName>
    </alternativeName>
</protein>
<evidence type="ECO:0000313" key="7">
    <source>
        <dbReference type="EMBL" id="WCE72426.1"/>
    </source>
</evidence>
<dbReference type="RefSeq" id="WP_271690376.1">
    <property type="nucleotide sequence ID" value="NZ_CP116426.1"/>
</dbReference>
<evidence type="ECO:0000313" key="8">
    <source>
        <dbReference type="Proteomes" id="UP001210770"/>
    </source>
</evidence>
<dbReference type="PANTHER" id="PTHR21248:SF22">
    <property type="entry name" value="PHOSPHOLIPASE D"/>
    <property type="match status" value="1"/>
</dbReference>
<dbReference type="CDD" id="cd09159">
    <property type="entry name" value="PLDc_ybhO_like_2"/>
    <property type="match status" value="1"/>
</dbReference>
<evidence type="ECO:0000256" key="5">
    <source>
        <dbReference type="ARBA" id="ARBA00029594"/>
    </source>
</evidence>
<evidence type="ECO:0000256" key="3">
    <source>
        <dbReference type="ARBA" id="ARBA00018392"/>
    </source>
</evidence>
<feature type="domain" description="PLD phosphodiesterase" evidence="6">
    <location>
        <begin position="311"/>
        <end position="338"/>
    </location>
</feature>
<dbReference type="PANTHER" id="PTHR21248">
    <property type="entry name" value="CARDIOLIPIN SYNTHASE"/>
    <property type="match status" value="1"/>
</dbReference>
<comment type="subcellular location">
    <subcellularLocation>
        <location evidence="2">Secreted</location>
    </subcellularLocation>
</comment>
<dbReference type="InterPro" id="IPR025202">
    <property type="entry name" value="PLD-like_dom"/>
</dbReference>